<evidence type="ECO:0000313" key="4">
    <source>
        <dbReference type="Proteomes" id="UP000016361"/>
    </source>
</evidence>
<evidence type="ECO:0000256" key="1">
    <source>
        <dbReference type="ARBA" id="ARBA00008007"/>
    </source>
</evidence>
<feature type="domain" description="Phosphoribosyltransferase" evidence="2">
    <location>
        <begin position="67"/>
        <end position="159"/>
    </location>
</feature>
<organism evidence="3 4">
    <name type="scientific">Lentilactobacillus otakiensis DSM 19908 = JCM 15040</name>
    <dbReference type="NCBI Taxonomy" id="1423780"/>
    <lineage>
        <taxon>Bacteria</taxon>
        <taxon>Bacillati</taxon>
        <taxon>Bacillota</taxon>
        <taxon>Bacilli</taxon>
        <taxon>Lactobacillales</taxon>
        <taxon>Lactobacillaceae</taxon>
        <taxon>Lentilactobacillus</taxon>
    </lineage>
</organism>
<dbReference type="CDD" id="cd06223">
    <property type="entry name" value="PRTases_typeI"/>
    <property type="match status" value="1"/>
</dbReference>
<keyword evidence="4" id="KW-1185">Reference proteome</keyword>
<dbReference type="InterPro" id="IPR029057">
    <property type="entry name" value="PRTase-like"/>
</dbReference>
<evidence type="ECO:0000313" key="3">
    <source>
        <dbReference type="EMBL" id="GAD15544.1"/>
    </source>
</evidence>
<dbReference type="STRING" id="1423780.FD05_GL001545"/>
<accession>S4NA96</accession>
<comment type="similarity">
    <text evidence="1">Belongs to the ComF/GntX family.</text>
</comment>
<dbReference type="InterPro" id="IPR051910">
    <property type="entry name" value="ComF/GntX_DNA_util-trans"/>
</dbReference>
<dbReference type="SUPFAM" id="SSF53271">
    <property type="entry name" value="PRTase-like"/>
    <property type="match status" value="1"/>
</dbReference>
<dbReference type="RefSeq" id="WP_020280009.1">
    <property type="nucleotide sequence ID" value="NZ_AZED01000014.1"/>
</dbReference>
<dbReference type="Pfam" id="PF00156">
    <property type="entry name" value="Pribosyltran"/>
    <property type="match status" value="1"/>
</dbReference>
<protein>
    <submittedName>
        <fullName evidence="3">Amidophosphoribosyltransferase</fullName>
    </submittedName>
</protein>
<dbReference type="PANTHER" id="PTHR47505">
    <property type="entry name" value="DNA UTILIZATION PROTEIN YHGH"/>
    <property type="match status" value="1"/>
</dbReference>
<name>S4NA96_9LACO</name>
<gene>
    <name evidence="3" type="ORF">LOT_0082</name>
</gene>
<comment type="caution">
    <text evidence="3">The sequence shown here is derived from an EMBL/GenBank/DDBJ whole genome shotgun (WGS) entry which is preliminary data.</text>
</comment>
<dbReference type="InterPro" id="IPR000836">
    <property type="entry name" value="PRTase_dom"/>
</dbReference>
<reference evidence="4" key="1">
    <citation type="journal article" date="2013" name="Genome Announc.">
        <title>Draft Genome Sequence of D-Branched-Chain Amino Acid Producer Lactobacillus otakiensis JCM 15040T, Isolated from a Traditional Japanese Pickle.</title>
        <authorList>
            <person name="Doi K."/>
            <person name="Mori K."/>
            <person name="Mutaguchi Y."/>
            <person name="Tashiro K."/>
            <person name="Fujino Y."/>
            <person name="Ohmori T."/>
            <person name="Kuhara S."/>
            <person name="Ohshima T."/>
        </authorList>
    </citation>
    <scope>NUCLEOTIDE SEQUENCE [LARGE SCALE GENOMIC DNA]</scope>
    <source>
        <strain evidence="4">JCM 15040</strain>
    </source>
</reference>
<dbReference type="EMBL" id="BASH01000001">
    <property type="protein sequence ID" value="GAD15544.1"/>
    <property type="molecule type" value="Genomic_DNA"/>
</dbReference>
<dbReference type="PATRIC" id="fig|1423780.4.peg.1556"/>
<dbReference type="Gene3D" id="3.40.50.2020">
    <property type="match status" value="1"/>
</dbReference>
<evidence type="ECO:0000259" key="2">
    <source>
        <dbReference type="Pfam" id="PF00156"/>
    </source>
</evidence>
<dbReference type="GeneID" id="301048776"/>
<dbReference type="PANTHER" id="PTHR47505:SF1">
    <property type="entry name" value="DNA UTILIZATION PROTEIN YHGH"/>
    <property type="match status" value="1"/>
</dbReference>
<dbReference type="Proteomes" id="UP000016361">
    <property type="component" value="Unassembled WGS sequence"/>
</dbReference>
<dbReference type="GO" id="GO:0016757">
    <property type="term" value="F:glycosyltransferase activity"/>
    <property type="evidence" value="ECO:0007669"/>
    <property type="project" value="UniProtKB-KW"/>
</dbReference>
<dbReference type="eggNOG" id="COG1040">
    <property type="taxonomic scope" value="Bacteria"/>
</dbReference>
<keyword evidence="3" id="KW-0808">Transferase</keyword>
<dbReference type="AlphaFoldDB" id="S4NA96"/>
<sequence length="161" mass="18525">MKSSELVFENAALYAYNPFMKDFMKRYKFNGDYRLRQVFSGQIRQRLKKINEVIVPIPVSIDTMATRGFNQVTGLLDNLEYADVLKVKAEKKAVRQSEKNRRERMALNQPFELNQFEKNSIQNKAVLIVDDVYTTGTTIRHAATLMHEAGATSVRGFTLAR</sequence>
<proteinExistence type="inferred from homology"/>
<keyword evidence="3" id="KW-0328">Glycosyltransferase</keyword>